<reference evidence="2" key="1">
    <citation type="journal article" date="2024" name="Proc. Natl. Acad. Sci. U.S.A.">
        <title>Extraordinary preservation of gene collinearity over three hundred million years revealed in homosporous lycophytes.</title>
        <authorList>
            <person name="Li C."/>
            <person name="Wickell D."/>
            <person name="Kuo L.Y."/>
            <person name="Chen X."/>
            <person name="Nie B."/>
            <person name="Liao X."/>
            <person name="Peng D."/>
            <person name="Ji J."/>
            <person name="Jenkins J."/>
            <person name="Williams M."/>
            <person name="Shu S."/>
            <person name="Plott C."/>
            <person name="Barry K."/>
            <person name="Rajasekar S."/>
            <person name="Grimwood J."/>
            <person name="Han X."/>
            <person name="Sun S."/>
            <person name="Hou Z."/>
            <person name="He W."/>
            <person name="Dai G."/>
            <person name="Sun C."/>
            <person name="Schmutz J."/>
            <person name="Leebens-Mack J.H."/>
            <person name="Li F.W."/>
            <person name="Wang L."/>
        </authorList>
    </citation>
    <scope>NUCLEOTIDE SEQUENCE [LARGE SCALE GENOMIC DNA]</scope>
    <source>
        <strain evidence="2">cv. PW_Plant_1</strain>
    </source>
</reference>
<name>A0ACC2D4F4_DIPCM</name>
<proteinExistence type="predicted"/>
<accession>A0ACC2D4F4</accession>
<dbReference type="EMBL" id="CM055098">
    <property type="protein sequence ID" value="KAJ7549133.1"/>
    <property type="molecule type" value="Genomic_DNA"/>
</dbReference>
<evidence type="ECO:0000313" key="2">
    <source>
        <dbReference type="Proteomes" id="UP001162992"/>
    </source>
</evidence>
<keyword evidence="2" id="KW-1185">Reference proteome</keyword>
<comment type="caution">
    <text evidence="1">The sequence shown here is derived from an EMBL/GenBank/DDBJ whole genome shotgun (WGS) entry which is preliminary data.</text>
</comment>
<protein>
    <submittedName>
        <fullName evidence="1">Uncharacterized protein</fullName>
    </submittedName>
</protein>
<organism evidence="1 2">
    <name type="scientific">Diphasiastrum complanatum</name>
    <name type="common">Issler's clubmoss</name>
    <name type="synonym">Lycopodium complanatum</name>
    <dbReference type="NCBI Taxonomy" id="34168"/>
    <lineage>
        <taxon>Eukaryota</taxon>
        <taxon>Viridiplantae</taxon>
        <taxon>Streptophyta</taxon>
        <taxon>Embryophyta</taxon>
        <taxon>Tracheophyta</taxon>
        <taxon>Lycopodiopsida</taxon>
        <taxon>Lycopodiales</taxon>
        <taxon>Lycopodiaceae</taxon>
        <taxon>Lycopodioideae</taxon>
        <taxon>Diphasiastrum</taxon>
    </lineage>
</organism>
<sequence length="272" mass="31278">MRTSSKEGYVCIREVWADNLEEEFELIRRIIDTHPYLAMDTEFPGVVIRPTGIFKSSSDYNYQTLKLNVDKLKLIQLGLTFTDEHGGLPRCNTGEGCIWQFNFREFHLKEDLYAPESIDLLKHSGIDFQMNENRGIDASIFAELFMSSGIVLNENVQWITFHSAYDFGYLLKMLTHQNLPFREADFFSLMKVFFPTFYDVKYLMRFCDNLYGGLNKLAEKLKVERFGSCHQAGSDSLLTAGTYMKLKQSFFHGSTDKYAGVLYGLGSFSGFS</sequence>
<dbReference type="Proteomes" id="UP001162992">
    <property type="component" value="Chromosome 7"/>
</dbReference>
<evidence type="ECO:0000313" key="1">
    <source>
        <dbReference type="EMBL" id="KAJ7549133.1"/>
    </source>
</evidence>
<gene>
    <name evidence="1" type="ORF">O6H91_07G041600</name>
</gene>